<name>A0ABN2Q0A2_9PSEU</name>
<evidence type="ECO:0000313" key="2">
    <source>
        <dbReference type="Proteomes" id="UP001501116"/>
    </source>
</evidence>
<dbReference type="Proteomes" id="UP001501116">
    <property type="component" value="Unassembled WGS sequence"/>
</dbReference>
<comment type="caution">
    <text evidence="1">The sequence shown here is derived from an EMBL/GenBank/DDBJ whole genome shotgun (WGS) entry which is preliminary data.</text>
</comment>
<keyword evidence="2" id="KW-1185">Reference proteome</keyword>
<evidence type="ECO:0000313" key="1">
    <source>
        <dbReference type="EMBL" id="GAA1940285.1"/>
    </source>
</evidence>
<evidence type="ECO:0008006" key="3">
    <source>
        <dbReference type="Google" id="ProtNLM"/>
    </source>
</evidence>
<proteinExistence type="predicted"/>
<gene>
    <name evidence="1" type="ORF">GCM10009754_04290</name>
</gene>
<accession>A0ABN2Q0A2</accession>
<reference evidence="1 2" key="1">
    <citation type="journal article" date="2019" name="Int. J. Syst. Evol. Microbiol.">
        <title>The Global Catalogue of Microorganisms (GCM) 10K type strain sequencing project: providing services to taxonomists for standard genome sequencing and annotation.</title>
        <authorList>
            <consortium name="The Broad Institute Genomics Platform"/>
            <consortium name="The Broad Institute Genome Sequencing Center for Infectious Disease"/>
            <person name="Wu L."/>
            <person name="Ma J."/>
        </authorList>
    </citation>
    <scope>NUCLEOTIDE SEQUENCE [LARGE SCALE GENOMIC DNA]</scope>
    <source>
        <strain evidence="1 2">JCM 14545</strain>
    </source>
</reference>
<protein>
    <recommendedName>
        <fullName evidence="3">CdiI immunity protein domain-containing protein</fullName>
    </recommendedName>
</protein>
<dbReference type="RefSeq" id="WP_344412754.1">
    <property type="nucleotide sequence ID" value="NZ_BAAANN010000002.1"/>
</dbReference>
<organism evidence="1 2">
    <name type="scientific">Amycolatopsis minnesotensis</name>
    <dbReference type="NCBI Taxonomy" id="337894"/>
    <lineage>
        <taxon>Bacteria</taxon>
        <taxon>Bacillati</taxon>
        <taxon>Actinomycetota</taxon>
        <taxon>Actinomycetes</taxon>
        <taxon>Pseudonocardiales</taxon>
        <taxon>Pseudonocardiaceae</taxon>
        <taxon>Amycolatopsis</taxon>
    </lineage>
</organism>
<sequence>MKKDFGDMIPLAPDFAAERFTEVFTNGLLARHLGTYFTCAEVNHIADVLHSNGSAEGAQLWLNAHFWECDEISGHDVYLASVFELPEKSAA</sequence>
<dbReference type="EMBL" id="BAAANN010000002">
    <property type="protein sequence ID" value="GAA1940285.1"/>
    <property type="molecule type" value="Genomic_DNA"/>
</dbReference>